<accession>A0AAE3VB07</accession>
<feature type="transmembrane region" description="Helical" evidence="1">
    <location>
        <begin position="12"/>
        <end position="30"/>
    </location>
</feature>
<keyword evidence="1" id="KW-0472">Membrane</keyword>
<proteinExistence type="predicted"/>
<dbReference type="Proteomes" id="UP001241537">
    <property type="component" value="Unassembled WGS sequence"/>
</dbReference>
<dbReference type="EMBL" id="JAUSTO010000007">
    <property type="protein sequence ID" value="MDQ0152630.1"/>
    <property type="molecule type" value="Genomic_DNA"/>
</dbReference>
<gene>
    <name evidence="2" type="ORF">J2S20_001324</name>
</gene>
<dbReference type="AlphaFoldDB" id="A0AAE3VB07"/>
<evidence type="ECO:0000313" key="3">
    <source>
        <dbReference type="Proteomes" id="UP001241537"/>
    </source>
</evidence>
<organism evidence="2 3">
    <name type="scientific">Moryella indoligenes</name>
    <dbReference type="NCBI Taxonomy" id="371674"/>
    <lineage>
        <taxon>Bacteria</taxon>
        <taxon>Bacillati</taxon>
        <taxon>Bacillota</taxon>
        <taxon>Clostridia</taxon>
        <taxon>Lachnospirales</taxon>
        <taxon>Lachnospiraceae</taxon>
        <taxon>Moryella</taxon>
    </lineage>
</organism>
<keyword evidence="3" id="KW-1185">Reference proteome</keyword>
<comment type="caution">
    <text evidence="2">The sequence shown here is derived from an EMBL/GenBank/DDBJ whole genome shotgun (WGS) entry which is preliminary data.</text>
</comment>
<evidence type="ECO:0000256" key="1">
    <source>
        <dbReference type="SAM" id="Phobius"/>
    </source>
</evidence>
<evidence type="ECO:0000313" key="2">
    <source>
        <dbReference type="EMBL" id="MDQ0152630.1"/>
    </source>
</evidence>
<protein>
    <submittedName>
        <fullName evidence="2">Uncharacterized protein</fullName>
    </submittedName>
</protein>
<keyword evidence="1" id="KW-0812">Transmembrane</keyword>
<reference evidence="2" key="1">
    <citation type="submission" date="2023-07" db="EMBL/GenBank/DDBJ databases">
        <title>Genomic Encyclopedia of Type Strains, Phase IV (KMG-IV): sequencing the most valuable type-strain genomes for metagenomic binning, comparative biology and taxonomic classification.</title>
        <authorList>
            <person name="Goeker M."/>
        </authorList>
    </citation>
    <scope>NUCLEOTIDE SEQUENCE</scope>
    <source>
        <strain evidence="2">DSM 19659</strain>
    </source>
</reference>
<name>A0AAE3VB07_9FIRM</name>
<keyword evidence="1" id="KW-1133">Transmembrane helix</keyword>
<sequence>MKNYRKWHKYSAVIMFISAVICMYTGHRMMHPKKKV</sequence>